<evidence type="ECO:0000313" key="4">
    <source>
        <dbReference type="Proteomes" id="UP000190744"/>
    </source>
</evidence>
<accession>A0A1S9RA33</accession>
<dbReference type="AlphaFoldDB" id="A0A1S9RA33"/>
<sequence length="467" mass="52099">MTLGSLKTGESSLPMVDTAELTDLYTENGTAKIWRVANSYLHEHPSLDVYPEYIPETGSSAGKYESKSAKFWTCGFFPSSLYCLLERCIKFPHRIPLPSPPLDMISSPEASPYSQLLALCRSWSAPLHMQATRTDTHDLGFMLHSLRVDWELTGNQSSLRSYVSGAHSLASRYDEQVGAIRSWDRAVSHAYQIEDKENNFLVIIDSMCNMDLLFYAGHFTRNPSLIAIAAQHARTVLSTLIRGDASTWHVVNLDQHAPQRAIPKHRMTHQGLADESSWARGQAWGVLGFAQTYAWTGDAEFLVGCRRLADYFIARLQGSPARKCSWVPLWDFSDASGDLDAQGDKLRDVSAGMIAANGMLLLHQALQGRQGGQSEKMGYDGRRYLDAALNIAKDTVTYALDREDVARLEIDVESGRVTVPPGSWDAILRHSTANNNPNAITRYKDHGLVYADYYFLEFGNKLLHMGL</sequence>
<comment type="caution">
    <text evidence="3">The sequence shown here is derived from an EMBL/GenBank/DDBJ whole genome shotgun (WGS) entry which is preliminary data.</text>
</comment>
<proteinExistence type="inferred from homology"/>
<dbReference type="InterPro" id="IPR052369">
    <property type="entry name" value="UG_Glycosaminoglycan_Hydrolase"/>
</dbReference>
<dbReference type="SUPFAM" id="SSF48208">
    <property type="entry name" value="Six-hairpin glycosidases"/>
    <property type="match status" value="1"/>
</dbReference>
<dbReference type="InterPro" id="IPR008928">
    <property type="entry name" value="6-hairpin_glycosidase_sf"/>
</dbReference>
<keyword evidence="1 3" id="KW-0378">Hydrolase</keyword>
<name>A0A1S9RA33_PENBI</name>
<organism evidence="3 4">
    <name type="scientific">Penicillium brasilianum</name>
    <dbReference type="NCBI Taxonomy" id="104259"/>
    <lineage>
        <taxon>Eukaryota</taxon>
        <taxon>Fungi</taxon>
        <taxon>Dikarya</taxon>
        <taxon>Ascomycota</taxon>
        <taxon>Pezizomycotina</taxon>
        <taxon>Eurotiomycetes</taxon>
        <taxon>Eurotiomycetidae</taxon>
        <taxon>Eurotiales</taxon>
        <taxon>Aspergillaceae</taxon>
        <taxon>Penicillium</taxon>
    </lineage>
</organism>
<dbReference type="GO" id="GO:0000272">
    <property type="term" value="P:polysaccharide catabolic process"/>
    <property type="evidence" value="ECO:0007669"/>
    <property type="project" value="TreeGrafter"/>
</dbReference>
<protein>
    <submittedName>
        <fullName evidence="3">Putative glucuronyl hydrolase</fullName>
    </submittedName>
</protein>
<dbReference type="InterPro" id="IPR012341">
    <property type="entry name" value="6hp_glycosidase-like_sf"/>
</dbReference>
<dbReference type="GO" id="GO:0052757">
    <property type="term" value="F:chondroitin hydrolase activity"/>
    <property type="evidence" value="ECO:0007669"/>
    <property type="project" value="TreeGrafter"/>
</dbReference>
<evidence type="ECO:0000313" key="3">
    <source>
        <dbReference type="EMBL" id="OOQ81938.1"/>
    </source>
</evidence>
<reference evidence="4" key="1">
    <citation type="submission" date="2015-09" db="EMBL/GenBank/DDBJ databases">
        <authorList>
            <person name="Fill T.P."/>
            <person name="Baretta J.F."/>
            <person name="de Almeida L.G."/>
            <person name="Rocha M."/>
            <person name="de Souza D.H."/>
            <person name="Malavazi I."/>
            <person name="Cerdeira L.T."/>
            <person name="Hong H."/>
            <person name="Samborskyy M."/>
            <person name="de Vasconcelos A.T."/>
            <person name="Leadlay P."/>
            <person name="Rodrigues-Filho E."/>
        </authorList>
    </citation>
    <scope>NUCLEOTIDE SEQUENCE [LARGE SCALE GENOMIC DNA]</scope>
    <source>
        <strain evidence="4">LaBioMMi 136</strain>
    </source>
</reference>
<comment type="similarity">
    <text evidence="2">Belongs to the glycosyl hydrolase 88 family.</text>
</comment>
<dbReference type="Proteomes" id="UP000190744">
    <property type="component" value="Unassembled WGS sequence"/>
</dbReference>
<evidence type="ECO:0000256" key="1">
    <source>
        <dbReference type="ARBA" id="ARBA00022801"/>
    </source>
</evidence>
<dbReference type="PANTHER" id="PTHR36845">
    <property type="entry name" value="HYDROLASE, PUTATIVE (AFU_ORTHOLOGUE AFUA_7G05090)-RELATED"/>
    <property type="match status" value="1"/>
</dbReference>
<dbReference type="EMBL" id="LJBN01000233">
    <property type="protein sequence ID" value="OOQ81938.1"/>
    <property type="molecule type" value="Genomic_DNA"/>
</dbReference>
<dbReference type="PANTHER" id="PTHR36845:SF1">
    <property type="entry name" value="HYDROLASE, PUTATIVE (AFU_ORTHOLOGUE AFUA_7G05090)-RELATED"/>
    <property type="match status" value="1"/>
</dbReference>
<evidence type="ECO:0000256" key="2">
    <source>
        <dbReference type="ARBA" id="ARBA00038358"/>
    </source>
</evidence>
<dbReference type="Gene3D" id="1.50.10.10">
    <property type="match status" value="1"/>
</dbReference>
<gene>
    <name evidence="3" type="ORF">PEBR_41035</name>
</gene>